<gene>
    <name evidence="2" type="ORF">g.49078</name>
</gene>
<evidence type="ECO:0000259" key="1">
    <source>
        <dbReference type="Pfam" id="PF08398"/>
    </source>
</evidence>
<feature type="domain" description="Phospholipase A2-like" evidence="1">
    <location>
        <begin position="113"/>
        <end position="183"/>
    </location>
</feature>
<organism evidence="2">
    <name type="scientific">Graphocephala atropunctata</name>
    <dbReference type="NCBI Taxonomy" id="36148"/>
    <lineage>
        <taxon>Eukaryota</taxon>
        <taxon>Metazoa</taxon>
        <taxon>Ecdysozoa</taxon>
        <taxon>Arthropoda</taxon>
        <taxon>Hexapoda</taxon>
        <taxon>Insecta</taxon>
        <taxon>Pterygota</taxon>
        <taxon>Neoptera</taxon>
        <taxon>Paraneoptera</taxon>
        <taxon>Hemiptera</taxon>
        <taxon>Auchenorrhyncha</taxon>
        <taxon>Membracoidea</taxon>
        <taxon>Cicadellidae</taxon>
        <taxon>Cicadellinae</taxon>
        <taxon>Cicadellini</taxon>
        <taxon>Graphocephala</taxon>
    </lineage>
</organism>
<dbReference type="Pfam" id="PF08398">
    <property type="entry name" value="Phospholip_A2_4"/>
    <property type="match status" value="1"/>
</dbReference>
<dbReference type="InterPro" id="IPR013607">
    <property type="entry name" value="Phospholipase_A2-like"/>
</dbReference>
<dbReference type="EMBL" id="GEBQ01014165">
    <property type="protein sequence ID" value="JAT25812.1"/>
    <property type="molecule type" value="Transcribed_RNA"/>
</dbReference>
<dbReference type="GO" id="GO:0005198">
    <property type="term" value="F:structural molecule activity"/>
    <property type="evidence" value="ECO:0007669"/>
    <property type="project" value="InterPro"/>
</dbReference>
<sequence>MNLIKKIWDDKDQIEGSGIKKYSDNKIEYRYIDDLTKLDGIINYIYAQEKAGNNNFLNEKKAIKDFISNKLDELIEKPDGIKYLKRMLPAISSPIMKEGSGLLNDFINNLPFELHVPGYQYLGPGTKLDKRLKRGDPGINPLDRAAMEHDKYYAKHRDKNSRHIADKILQDKAVERILSKDASLGERFIAVPTAGAMFLKRKLGMGIEENLKF</sequence>
<name>A0A1B6LQ68_9HEMI</name>
<evidence type="ECO:0000313" key="2">
    <source>
        <dbReference type="EMBL" id="JAT25812.1"/>
    </source>
</evidence>
<protein>
    <recommendedName>
        <fullName evidence="1">Phospholipase A2-like domain-containing protein</fullName>
    </recommendedName>
</protein>
<dbReference type="AlphaFoldDB" id="A0A1B6LQ68"/>
<proteinExistence type="predicted"/>
<reference evidence="2" key="1">
    <citation type="submission" date="2015-11" db="EMBL/GenBank/DDBJ databases">
        <title>De novo transcriptome assembly of four potential Pierce s Disease insect vectors from Arizona vineyards.</title>
        <authorList>
            <person name="Tassone E.E."/>
        </authorList>
    </citation>
    <scope>NUCLEOTIDE SEQUENCE</scope>
</reference>
<accession>A0A1B6LQ68</accession>